<dbReference type="InterPro" id="IPR017846">
    <property type="entry name" value="Nict_dMeBzImd_PRibTrfase_bact"/>
</dbReference>
<evidence type="ECO:0000256" key="7">
    <source>
        <dbReference type="ARBA" id="ARBA00022679"/>
    </source>
</evidence>
<dbReference type="Gene3D" id="1.10.1610.10">
    <property type="match status" value="1"/>
</dbReference>
<dbReference type="NCBIfam" id="NF000996">
    <property type="entry name" value="PRK00105.1"/>
    <property type="match status" value="1"/>
</dbReference>
<comment type="pathway">
    <text evidence="1">Nucleoside biosynthesis; alpha-ribazole biosynthesis; alpha-ribazole from 5,6-dimethylbenzimidazole: step 1/2.</text>
</comment>
<evidence type="ECO:0000256" key="3">
    <source>
        <dbReference type="ARBA" id="ARBA00011991"/>
    </source>
</evidence>
<evidence type="ECO:0000256" key="4">
    <source>
        <dbReference type="ARBA" id="ARBA00015486"/>
    </source>
</evidence>
<dbReference type="CDD" id="cd02439">
    <property type="entry name" value="DMB-PRT_CobT"/>
    <property type="match status" value="1"/>
</dbReference>
<evidence type="ECO:0000256" key="8">
    <source>
        <dbReference type="ARBA" id="ARBA00030686"/>
    </source>
</evidence>
<dbReference type="AlphaFoldDB" id="A0AA35R8W6"/>
<dbReference type="PANTHER" id="PTHR43463">
    <property type="entry name" value="NICOTINATE-NUCLEOTIDE--DIMETHYLBENZIMIDAZOLE PHOSPHORIBOSYLTRANSFERASE"/>
    <property type="match status" value="1"/>
</dbReference>
<dbReference type="Pfam" id="PF02277">
    <property type="entry name" value="DBI_PRT"/>
    <property type="match status" value="1"/>
</dbReference>
<dbReference type="PANTHER" id="PTHR43463:SF1">
    <property type="entry name" value="NICOTINATE-NUCLEOTIDE--DIMETHYLBENZIMIDAZOLE PHOSPHORIBOSYLTRANSFERASE"/>
    <property type="match status" value="1"/>
</dbReference>
<evidence type="ECO:0000256" key="1">
    <source>
        <dbReference type="ARBA" id="ARBA00005049"/>
    </source>
</evidence>
<dbReference type="FunFam" id="3.40.50.10210:FF:000001">
    <property type="entry name" value="Nicotinate-nucleotide--dimethylbenzimidazole phosphoribosyltransferase"/>
    <property type="match status" value="1"/>
</dbReference>
<dbReference type="EMBL" id="CASHTH010000691">
    <property type="protein sequence ID" value="CAI8006517.1"/>
    <property type="molecule type" value="Genomic_DNA"/>
</dbReference>
<keyword evidence="11" id="KW-1185">Reference proteome</keyword>
<evidence type="ECO:0000256" key="6">
    <source>
        <dbReference type="ARBA" id="ARBA00022676"/>
    </source>
</evidence>
<dbReference type="HAMAP" id="MF_00230">
    <property type="entry name" value="CobT"/>
    <property type="match status" value="1"/>
</dbReference>
<comment type="catalytic activity">
    <reaction evidence="9">
        <text>5,6-dimethylbenzimidazole + nicotinate beta-D-ribonucleotide = alpha-ribazole 5'-phosphate + nicotinate + H(+)</text>
        <dbReference type="Rhea" id="RHEA:11196"/>
        <dbReference type="ChEBI" id="CHEBI:15378"/>
        <dbReference type="ChEBI" id="CHEBI:15890"/>
        <dbReference type="ChEBI" id="CHEBI:32544"/>
        <dbReference type="ChEBI" id="CHEBI:57502"/>
        <dbReference type="ChEBI" id="CHEBI:57918"/>
        <dbReference type="EC" id="2.4.2.21"/>
    </reaction>
</comment>
<keyword evidence="6 10" id="KW-0328">Glycosyltransferase</keyword>
<evidence type="ECO:0000256" key="5">
    <source>
        <dbReference type="ARBA" id="ARBA00022573"/>
    </source>
</evidence>
<keyword evidence="7" id="KW-0808">Transferase</keyword>
<evidence type="ECO:0000256" key="9">
    <source>
        <dbReference type="ARBA" id="ARBA00047340"/>
    </source>
</evidence>
<dbReference type="InterPro" id="IPR003200">
    <property type="entry name" value="Nict_dMeBzImd_PRibTrfase"/>
</dbReference>
<dbReference type="InterPro" id="IPR036087">
    <property type="entry name" value="Nict_dMeBzImd_PRibTrfase_sf"/>
</dbReference>
<organism evidence="10 11">
    <name type="scientific">Geodia barretti</name>
    <name type="common">Barrett's horny sponge</name>
    <dbReference type="NCBI Taxonomy" id="519541"/>
    <lineage>
        <taxon>Eukaryota</taxon>
        <taxon>Metazoa</taxon>
        <taxon>Porifera</taxon>
        <taxon>Demospongiae</taxon>
        <taxon>Heteroscleromorpha</taxon>
        <taxon>Tetractinellida</taxon>
        <taxon>Astrophorina</taxon>
        <taxon>Geodiidae</taxon>
        <taxon>Geodia</taxon>
    </lineage>
</organism>
<proteinExistence type="inferred from homology"/>
<protein>
    <recommendedName>
        <fullName evidence="4">Nicotinate-nucleotide--dimethylbenzimidazole phosphoribosyltransferase</fullName>
        <ecNumber evidence="3">2.4.2.21</ecNumber>
    </recommendedName>
    <alternativeName>
        <fullName evidence="8">N(1)-alpha-phosphoribosyltransferase</fullName>
    </alternativeName>
</protein>
<comment type="caution">
    <text evidence="10">The sequence shown here is derived from an EMBL/GenBank/DDBJ whole genome shotgun (WGS) entry which is preliminary data.</text>
</comment>
<evidence type="ECO:0000313" key="10">
    <source>
        <dbReference type="EMBL" id="CAI8006517.1"/>
    </source>
</evidence>
<dbReference type="NCBIfam" id="TIGR03160">
    <property type="entry name" value="cobT_DBIPRT"/>
    <property type="match status" value="1"/>
</dbReference>
<gene>
    <name evidence="10" type="ORF">GBAR_LOCUS4758</name>
</gene>
<accession>A0AA35R8W6</accession>
<evidence type="ECO:0000313" key="11">
    <source>
        <dbReference type="Proteomes" id="UP001174909"/>
    </source>
</evidence>
<sequence length="358" mass="36898">MTISPLVDMTVESISPLDEEAMAAARARQDTLTKPPGSLGRLEDLSIMLAGMFGDPIPRINRKSVILAAGDHGVVAEGVSAYPQEVTPQMVFNFLRGGAGINVLARQAGAEIVILDAGVAADLEPHPLLRSVKVAYGTANMAVGPAMTREQAIRCLEIGIEAAREQIGEGADLIACGDMGIGNTTASSAITSVATGADPSITTGRGTGLDDPGLAHKVEVIRRAIEVNKPDPRDGLDVLTKVGGLEIGVLAGAMLGTAASHRPVVVDGFISGAAALIAWLISPTARDYFIAAHQSVEPGHRVGLDAMGLTPLLDMGMRLGEGTGAALAMHLIEAAALCLAEMATFAEAGVSERSEDEE</sequence>
<dbReference type="GO" id="GO:0008939">
    <property type="term" value="F:nicotinate-nucleotide-dimethylbenzimidazole phosphoribosyltransferase activity"/>
    <property type="evidence" value="ECO:0007669"/>
    <property type="project" value="UniProtKB-EC"/>
</dbReference>
<keyword evidence="5" id="KW-0169">Cobalamin biosynthesis</keyword>
<evidence type="ECO:0000256" key="2">
    <source>
        <dbReference type="ARBA" id="ARBA00007110"/>
    </source>
</evidence>
<dbReference type="Gene3D" id="3.40.50.10210">
    <property type="match status" value="1"/>
</dbReference>
<dbReference type="SUPFAM" id="SSF52733">
    <property type="entry name" value="Nicotinate mononucleotide:5,6-dimethylbenzimidazole phosphoribosyltransferase (CobT)"/>
    <property type="match status" value="1"/>
</dbReference>
<dbReference type="EC" id="2.4.2.21" evidence="3"/>
<comment type="similarity">
    <text evidence="2">Belongs to the CobT family.</text>
</comment>
<dbReference type="InterPro" id="IPR023195">
    <property type="entry name" value="Nict_dMeBzImd_PRibTrfase_N"/>
</dbReference>
<reference evidence="10" key="1">
    <citation type="submission" date="2023-03" db="EMBL/GenBank/DDBJ databases">
        <authorList>
            <person name="Steffen K."/>
            <person name="Cardenas P."/>
        </authorList>
    </citation>
    <scope>NUCLEOTIDE SEQUENCE</scope>
</reference>
<name>A0AA35R8W6_GEOBA</name>
<dbReference type="Proteomes" id="UP001174909">
    <property type="component" value="Unassembled WGS sequence"/>
</dbReference>